<sequence length="238" mass="27116">MQQEAGEETRLLKEKDGESRAGSSKALRNVAARSAPPPAARLPAQTAGSKRIARAHRRDVEKAELPEQWTGRLSMYCVCTSFNIPMVFRFFRGHPSYYTRRLGQDVVHVWKILGDDVSAEEVNTDTNRDAVWWSGVEDHYSRSAEIFIFSYGVISTWGLSEGGEWDILEALKPFQERTFGELGLLRRNSKERFPRTRCSRPSWPTLLPLNRDTGGVRVLRLRLLGSRFGRFRRNGTAS</sequence>
<evidence type="ECO:0008006" key="3">
    <source>
        <dbReference type="Google" id="ProtNLM"/>
    </source>
</evidence>
<evidence type="ECO:0000313" key="2">
    <source>
        <dbReference type="EMBL" id="CAD8400731.1"/>
    </source>
</evidence>
<evidence type="ECO:0000256" key="1">
    <source>
        <dbReference type="SAM" id="MobiDB-lite"/>
    </source>
</evidence>
<accession>A0A7S0BQJ4</accession>
<dbReference type="EMBL" id="HBEK01019673">
    <property type="protein sequence ID" value="CAD8400731.1"/>
    <property type="molecule type" value="Transcribed_RNA"/>
</dbReference>
<dbReference type="InterPro" id="IPR051624">
    <property type="entry name" value="RMD1/Sad1-interacting"/>
</dbReference>
<feature type="compositionally biased region" description="Basic and acidic residues" evidence="1">
    <location>
        <begin position="7"/>
        <end position="19"/>
    </location>
</feature>
<dbReference type="PANTHER" id="PTHR16255:SF1">
    <property type="entry name" value="REQUIRED FOR MEIOTIC NUCLEAR DIVISION PROTEIN 1 HOMOLOG"/>
    <property type="match status" value="1"/>
</dbReference>
<gene>
    <name evidence="2" type="ORF">RMAR0315_LOCUS10727</name>
</gene>
<organism evidence="2">
    <name type="scientific">Rhodosorus marinus</name>
    <dbReference type="NCBI Taxonomy" id="101924"/>
    <lineage>
        <taxon>Eukaryota</taxon>
        <taxon>Rhodophyta</taxon>
        <taxon>Stylonematophyceae</taxon>
        <taxon>Stylonematales</taxon>
        <taxon>Stylonemataceae</taxon>
        <taxon>Rhodosorus</taxon>
    </lineage>
</organism>
<dbReference type="AlphaFoldDB" id="A0A7S0BQJ4"/>
<protein>
    <recommendedName>
        <fullName evidence="3">DUF155 domain-containing protein</fullName>
    </recommendedName>
</protein>
<feature type="region of interest" description="Disordered" evidence="1">
    <location>
        <begin position="1"/>
        <end position="55"/>
    </location>
</feature>
<name>A0A7S0BQJ4_9RHOD</name>
<reference evidence="2" key="1">
    <citation type="submission" date="2021-01" db="EMBL/GenBank/DDBJ databases">
        <authorList>
            <person name="Corre E."/>
            <person name="Pelletier E."/>
            <person name="Niang G."/>
            <person name="Scheremetjew M."/>
            <person name="Finn R."/>
            <person name="Kale V."/>
            <person name="Holt S."/>
            <person name="Cochrane G."/>
            <person name="Meng A."/>
            <person name="Brown T."/>
            <person name="Cohen L."/>
        </authorList>
    </citation>
    <scope>NUCLEOTIDE SEQUENCE</scope>
    <source>
        <strain evidence="2">UTEX LB 2760</strain>
    </source>
</reference>
<proteinExistence type="predicted"/>
<dbReference type="PANTHER" id="PTHR16255">
    <property type="entry name" value="REQUIRED FOR MEIOTIC NUCLEAR DIVISION PROTEIN 1 HOMOLOG"/>
    <property type="match status" value="1"/>
</dbReference>